<evidence type="ECO:0000259" key="13">
    <source>
        <dbReference type="PROSITE" id="PS51469"/>
    </source>
</evidence>
<comment type="subcellular location">
    <subcellularLocation>
        <location evidence="2">Endoplasmic reticulum membrane</location>
        <topology evidence="2">Multi-pass membrane protein</topology>
    </subcellularLocation>
    <subcellularLocation>
        <location evidence="1">Nucleus membrane</location>
        <topology evidence="1">Multi-pass membrane protein</topology>
    </subcellularLocation>
</comment>
<dbReference type="FunFam" id="2.60.120.260:FF:000062">
    <property type="entry name" value="Galactose-binding protein isoform 3"/>
    <property type="match status" value="1"/>
</dbReference>
<evidence type="ECO:0000256" key="11">
    <source>
        <dbReference type="SAM" id="MobiDB-lite"/>
    </source>
</evidence>
<dbReference type="PROSITE" id="PS51469">
    <property type="entry name" value="SUN"/>
    <property type="match status" value="1"/>
</dbReference>
<dbReference type="GO" id="GO:0005789">
    <property type="term" value="C:endoplasmic reticulum membrane"/>
    <property type="evidence" value="ECO:0007669"/>
    <property type="project" value="UniProtKB-SubCell"/>
</dbReference>
<feature type="region of interest" description="Disordered" evidence="11">
    <location>
        <begin position="379"/>
        <end position="415"/>
    </location>
</feature>
<keyword evidence="7 12" id="KW-0472">Membrane</keyword>
<name>A0AAV6N6D2_9ROSI</name>
<evidence type="ECO:0000256" key="6">
    <source>
        <dbReference type="ARBA" id="ARBA00023054"/>
    </source>
</evidence>
<evidence type="ECO:0000313" key="15">
    <source>
        <dbReference type="Proteomes" id="UP000685013"/>
    </source>
</evidence>
<feature type="compositionally biased region" description="Polar residues" evidence="11">
    <location>
        <begin position="64"/>
        <end position="73"/>
    </location>
</feature>
<evidence type="ECO:0000256" key="2">
    <source>
        <dbReference type="ARBA" id="ARBA00004477"/>
    </source>
</evidence>
<dbReference type="PANTHER" id="PTHR12953:SF0">
    <property type="entry name" value="SUN DOMAIN-CONTAINING OSSIFICATION FACTOR"/>
    <property type="match status" value="1"/>
</dbReference>
<sequence>MRRRVGALLRDRRAVEVSISGRNHLNKVSLSLVFVLWGLIFLFSLWFIRGDGCQEGSVLLPDGASNSNESTLESNKDSDVLYEPSKGETDCTSHLNDSCSIDATSHDVLYEPSKGETDCTSRLNDSCSIDATSQASDNEMLSSEESSSHVLAATGLPEAESSSTGVKSESKPLKVDISSDTVLLGLEEFKSRVFTSRTKDETGQAGNTIHRVEPGGAEYNYASASKGAKVLAFNKEAKGASNILGKDKDKYLRNPCSAEEKFVVIELSEETLVVTIEIANFEHHSSNLKEFELHGSLVYPTDVWFKLGNFTAPNAKHAHRFVLKDPKWVRYLKLNLLTHYGSEFYCTLSTVEVYGMDAVEMMLEDLISAQHKPSISDEATIDKRVTPSQPGPNDVGQQHRRESQSLANEESDDDDVVLELSKSNIPDPVEESHHQQPGRMPGDTVLKILTQKVRSLDRSLSVLERYLEDSTSKYGNIFKEFDKDIGNNGLLIEKTREDIRNILKVQDSTDKDLHDLISWKSTVSLQLDGLQRHNAILRSEIERVQKNQTFLENKGIVVFVVCIIFSWFAILRLFLHIVVRVLCKLDLEIPWTTGLDKVFSSFAPHLLDPAALDLKGHSFSSPIEGSQTTVPENKEHKGKDATPGISRVERYSKLEKIEEKLGRARAAIREAGRVRNLTSVHDDPDYVPRGPIYRNPNAFHRSYLEMERLLKIYIYKEGEPPMFHEGPCKSIYSTEGRFIHEMEKGNSYTTNDPDQALLYFLPFSVVNLVQYLYEPNSHDVNAIGVAVQDYIDVISNKHSFWNRSLGADHFMLSCHDWGPRTTSYVPYLFNNSIRVLCNANVSEGFHPSKDASFPEIHLRTGEIDGLLGGLSPSRRPILAFFAGRLHGHIRYLLLQKWKEKDDDVVVYDELPSGVSYESMLKKSRFCLCPSGYEVASPRVVEAIYAECVPVLISESYVPPFSDVLNWNSFGVQIEVKDIGNIKEILRGISQSQYLRMQRRVKQVQRHFVINGTPKRYDAFHMILHSIWLRRLNVHIQD</sequence>
<feature type="non-terminal residue" evidence="14">
    <location>
        <position position="1"/>
    </location>
</feature>
<dbReference type="InterPro" id="IPR045120">
    <property type="entry name" value="Suco/Slp1-like"/>
</dbReference>
<dbReference type="PANTHER" id="PTHR12953">
    <property type="entry name" value="MEMBRANE PROTEIN CH1 RELATED"/>
    <property type="match status" value="1"/>
</dbReference>
<feature type="transmembrane region" description="Helical" evidence="12">
    <location>
        <begin position="28"/>
        <end position="48"/>
    </location>
</feature>
<dbReference type="InterPro" id="IPR040911">
    <property type="entry name" value="Exostosin_GT47"/>
</dbReference>
<dbReference type="EMBL" id="JAGKQH010000009">
    <property type="protein sequence ID" value="KAG6592335.1"/>
    <property type="molecule type" value="Genomic_DNA"/>
</dbReference>
<keyword evidence="4" id="KW-0256">Endoplasmic reticulum</keyword>
<feature type="region of interest" description="Disordered" evidence="11">
    <location>
        <begin position="623"/>
        <end position="642"/>
    </location>
</feature>
<evidence type="ECO:0000256" key="1">
    <source>
        <dbReference type="ARBA" id="ARBA00004232"/>
    </source>
</evidence>
<evidence type="ECO:0000256" key="9">
    <source>
        <dbReference type="ARBA" id="ARBA00054046"/>
    </source>
</evidence>
<evidence type="ECO:0000256" key="5">
    <source>
        <dbReference type="ARBA" id="ARBA00022989"/>
    </source>
</evidence>
<gene>
    <name evidence="14" type="ORF">SDJN03_14681</name>
</gene>
<accession>A0AAV6N6D2</accession>
<feature type="coiled-coil region" evidence="10">
    <location>
        <begin position="527"/>
        <end position="554"/>
    </location>
</feature>
<proteinExistence type="predicted"/>
<dbReference type="Pfam" id="PF03016">
    <property type="entry name" value="Exostosin_GT47"/>
    <property type="match status" value="1"/>
</dbReference>
<evidence type="ECO:0000256" key="8">
    <source>
        <dbReference type="ARBA" id="ARBA00023242"/>
    </source>
</evidence>
<keyword evidence="5 12" id="KW-1133">Transmembrane helix</keyword>
<dbReference type="GO" id="GO:0034975">
    <property type="term" value="P:protein folding in endoplasmic reticulum"/>
    <property type="evidence" value="ECO:0007669"/>
    <property type="project" value="TreeGrafter"/>
</dbReference>
<evidence type="ECO:0000256" key="3">
    <source>
        <dbReference type="ARBA" id="ARBA00022692"/>
    </source>
</evidence>
<keyword evidence="3 12" id="KW-0812">Transmembrane</keyword>
<dbReference type="Proteomes" id="UP000685013">
    <property type="component" value="Chromosome 9"/>
</dbReference>
<dbReference type="Pfam" id="PF07738">
    <property type="entry name" value="Sad1_UNC"/>
    <property type="match status" value="1"/>
</dbReference>
<evidence type="ECO:0000256" key="4">
    <source>
        <dbReference type="ARBA" id="ARBA00022824"/>
    </source>
</evidence>
<keyword evidence="15" id="KW-1185">Reference proteome</keyword>
<comment type="function">
    <text evidence="9">Encodes a member of the mid-SUN subfamily of SUN-domain proteins that is localized to both the nuclear envelope and the ER. It is involved in early seed development and nuclear morphology. [TAIR].</text>
</comment>
<keyword evidence="8" id="KW-0539">Nucleus</keyword>
<evidence type="ECO:0000256" key="7">
    <source>
        <dbReference type="ARBA" id="ARBA00023136"/>
    </source>
</evidence>
<evidence type="ECO:0000313" key="14">
    <source>
        <dbReference type="EMBL" id="KAG6592335.1"/>
    </source>
</evidence>
<feature type="domain" description="SUN" evidence="13">
    <location>
        <begin position="194"/>
        <end position="358"/>
    </location>
</feature>
<dbReference type="InterPro" id="IPR012919">
    <property type="entry name" value="SUN_dom"/>
</dbReference>
<comment type="caution">
    <text evidence="14">The sequence shown here is derived from an EMBL/GenBank/DDBJ whole genome shotgun (WGS) entry which is preliminary data.</text>
</comment>
<feature type="region of interest" description="Disordered" evidence="11">
    <location>
        <begin position="62"/>
        <end position="93"/>
    </location>
</feature>
<reference evidence="14 15" key="1">
    <citation type="journal article" date="2021" name="Hortic Res">
        <title>The domestication of Cucurbita argyrosperma as revealed by the genome of its wild relative.</title>
        <authorList>
            <person name="Barrera-Redondo J."/>
            <person name="Sanchez-de la Vega G."/>
            <person name="Aguirre-Liguori J.A."/>
            <person name="Castellanos-Morales G."/>
            <person name="Gutierrez-Guerrero Y.T."/>
            <person name="Aguirre-Dugua X."/>
            <person name="Aguirre-Planter E."/>
            <person name="Tenaillon M.I."/>
            <person name="Lira-Saade R."/>
            <person name="Eguiarte L.E."/>
        </authorList>
    </citation>
    <scope>NUCLEOTIDE SEQUENCE [LARGE SCALE GENOMIC DNA]</scope>
    <source>
        <strain evidence="14">JBR-2021</strain>
    </source>
</reference>
<keyword evidence="6 10" id="KW-0175">Coiled coil</keyword>
<dbReference type="GO" id="GO:0031965">
    <property type="term" value="C:nuclear membrane"/>
    <property type="evidence" value="ECO:0007669"/>
    <property type="project" value="UniProtKB-SubCell"/>
</dbReference>
<organism evidence="14 15">
    <name type="scientific">Cucurbita argyrosperma subsp. sororia</name>
    <dbReference type="NCBI Taxonomy" id="37648"/>
    <lineage>
        <taxon>Eukaryota</taxon>
        <taxon>Viridiplantae</taxon>
        <taxon>Streptophyta</taxon>
        <taxon>Embryophyta</taxon>
        <taxon>Tracheophyta</taxon>
        <taxon>Spermatophyta</taxon>
        <taxon>Magnoliopsida</taxon>
        <taxon>eudicotyledons</taxon>
        <taxon>Gunneridae</taxon>
        <taxon>Pentapetalae</taxon>
        <taxon>rosids</taxon>
        <taxon>fabids</taxon>
        <taxon>Cucurbitales</taxon>
        <taxon>Cucurbitaceae</taxon>
        <taxon>Cucurbiteae</taxon>
        <taxon>Cucurbita</taxon>
    </lineage>
</organism>
<protein>
    <submittedName>
        <fullName evidence="14">Glycosyltransferase</fullName>
    </submittedName>
</protein>
<evidence type="ECO:0000256" key="12">
    <source>
        <dbReference type="SAM" id="Phobius"/>
    </source>
</evidence>
<evidence type="ECO:0000256" key="10">
    <source>
        <dbReference type="SAM" id="Coils"/>
    </source>
</evidence>
<feature type="compositionally biased region" description="Basic and acidic residues" evidence="11">
    <location>
        <begin position="74"/>
        <end position="91"/>
    </location>
</feature>
<dbReference type="AlphaFoldDB" id="A0AAV6N6D2"/>